<organism evidence="2 3">
    <name type="scientific">Catenuloplanes atrovinosus</name>
    <dbReference type="NCBI Taxonomy" id="137266"/>
    <lineage>
        <taxon>Bacteria</taxon>
        <taxon>Bacillati</taxon>
        <taxon>Actinomycetota</taxon>
        <taxon>Actinomycetes</taxon>
        <taxon>Micromonosporales</taxon>
        <taxon>Micromonosporaceae</taxon>
        <taxon>Catenuloplanes</taxon>
    </lineage>
</organism>
<sequence length="285" mass="31080">MPGEDGRSRLPEWIGTWGSVIAPVSVLTAVLFYFGYVSSRSQYEYFGVDVDAVGLGTQDYVMRSPQPLLVPLIVLTLLGAGLLAGHAAIRDRVTTATGRTMTIARAAGLTLLAAGALLLAGYPLAGRWAYYPLVTPLLLAVGGGLTGYLGHLRGAAPAHIARRAARVLIYVLVAASVFWGTATVAQWSGRGLAMNQARHLNDLPRVILDTKERLHLRDPTVQESALPAEENQTFRYRYRRLRLLVVGRERLFLVPEVWSPSNSTLVVPMDGSVRVQFQFQPHPPS</sequence>
<evidence type="ECO:0000313" key="3">
    <source>
        <dbReference type="Proteomes" id="UP001183643"/>
    </source>
</evidence>
<evidence type="ECO:0000313" key="2">
    <source>
        <dbReference type="EMBL" id="MDR7275775.1"/>
    </source>
</evidence>
<feature type="transmembrane region" description="Helical" evidence="1">
    <location>
        <begin position="68"/>
        <end position="89"/>
    </location>
</feature>
<feature type="transmembrane region" description="Helical" evidence="1">
    <location>
        <begin position="12"/>
        <end position="36"/>
    </location>
</feature>
<proteinExistence type="predicted"/>
<dbReference type="AlphaFoldDB" id="A0AAE4CBN5"/>
<dbReference type="Proteomes" id="UP001183643">
    <property type="component" value="Unassembled WGS sequence"/>
</dbReference>
<reference evidence="2" key="1">
    <citation type="submission" date="2023-07" db="EMBL/GenBank/DDBJ databases">
        <title>Sequencing the genomes of 1000 actinobacteria strains.</title>
        <authorList>
            <person name="Klenk H.-P."/>
        </authorList>
    </citation>
    <scope>NUCLEOTIDE SEQUENCE</scope>
    <source>
        <strain evidence="2">DSM 44707</strain>
    </source>
</reference>
<keyword evidence="3" id="KW-1185">Reference proteome</keyword>
<name>A0AAE4CBN5_9ACTN</name>
<dbReference type="RefSeq" id="WP_310367145.1">
    <property type="nucleotide sequence ID" value="NZ_JAVDYB010000001.1"/>
</dbReference>
<protein>
    <submittedName>
        <fullName evidence="2">Uncharacterized protein</fullName>
    </submittedName>
</protein>
<accession>A0AAE4CBN5</accession>
<keyword evidence="1" id="KW-0472">Membrane</keyword>
<keyword evidence="1" id="KW-0812">Transmembrane</keyword>
<gene>
    <name evidence="2" type="ORF">J2S41_002553</name>
</gene>
<feature type="transmembrane region" description="Helical" evidence="1">
    <location>
        <begin position="101"/>
        <end position="122"/>
    </location>
</feature>
<evidence type="ECO:0000256" key="1">
    <source>
        <dbReference type="SAM" id="Phobius"/>
    </source>
</evidence>
<feature type="transmembrane region" description="Helical" evidence="1">
    <location>
        <begin position="167"/>
        <end position="187"/>
    </location>
</feature>
<keyword evidence="1" id="KW-1133">Transmembrane helix</keyword>
<dbReference type="EMBL" id="JAVDYB010000001">
    <property type="protein sequence ID" value="MDR7275775.1"/>
    <property type="molecule type" value="Genomic_DNA"/>
</dbReference>
<comment type="caution">
    <text evidence="2">The sequence shown here is derived from an EMBL/GenBank/DDBJ whole genome shotgun (WGS) entry which is preliminary data.</text>
</comment>
<feature type="transmembrane region" description="Helical" evidence="1">
    <location>
        <begin position="128"/>
        <end position="146"/>
    </location>
</feature>